<comment type="caution">
    <text evidence="4">The sequence shown here is derived from an EMBL/GenBank/DDBJ whole genome shotgun (WGS) entry which is preliminary data.</text>
</comment>
<feature type="compositionally biased region" description="Polar residues" evidence="3">
    <location>
        <begin position="151"/>
        <end position="160"/>
    </location>
</feature>
<evidence type="ECO:0000256" key="3">
    <source>
        <dbReference type="SAM" id="MobiDB-lite"/>
    </source>
</evidence>
<feature type="compositionally biased region" description="Polar residues" evidence="3">
    <location>
        <begin position="635"/>
        <end position="646"/>
    </location>
</feature>
<keyword evidence="2" id="KW-0677">Repeat</keyword>
<dbReference type="Gene3D" id="3.80.10.10">
    <property type="entry name" value="Ribonuclease Inhibitor"/>
    <property type="match status" value="2"/>
</dbReference>
<organism evidence="4 5">
    <name type="scientific">Sorghum bicolor</name>
    <name type="common">Sorghum</name>
    <name type="synonym">Sorghum vulgare</name>
    <dbReference type="NCBI Taxonomy" id="4558"/>
    <lineage>
        <taxon>Eukaryota</taxon>
        <taxon>Viridiplantae</taxon>
        <taxon>Streptophyta</taxon>
        <taxon>Embryophyta</taxon>
        <taxon>Tracheophyta</taxon>
        <taxon>Spermatophyta</taxon>
        <taxon>Magnoliopsida</taxon>
        <taxon>Liliopsida</taxon>
        <taxon>Poales</taxon>
        <taxon>Poaceae</taxon>
        <taxon>PACMAD clade</taxon>
        <taxon>Panicoideae</taxon>
        <taxon>Andropogonodae</taxon>
        <taxon>Andropogoneae</taxon>
        <taxon>Sorghinae</taxon>
        <taxon>Sorghum</taxon>
    </lineage>
</organism>
<feature type="region of interest" description="Disordered" evidence="3">
    <location>
        <begin position="79"/>
        <end position="200"/>
    </location>
</feature>
<protein>
    <submittedName>
        <fullName evidence="4">Uncharacterized protein</fullName>
    </submittedName>
</protein>
<gene>
    <name evidence="4" type="ORF">BDA96_01G506600</name>
</gene>
<proteinExistence type="predicted"/>
<evidence type="ECO:0000313" key="5">
    <source>
        <dbReference type="Proteomes" id="UP000807115"/>
    </source>
</evidence>
<dbReference type="SUPFAM" id="SSF52075">
    <property type="entry name" value="Outer arm dynein light chain 1"/>
    <property type="match status" value="1"/>
</dbReference>
<dbReference type="InterPro" id="IPR032675">
    <property type="entry name" value="LRR_dom_sf"/>
</dbReference>
<keyword evidence="1" id="KW-0433">Leucine-rich repeat</keyword>
<dbReference type="SMART" id="SM00365">
    <property type="entry name" value="LRR_SD22"/>
    <property type="match status" value="4"/>
</dbReference>
<dbReference type="InterPro" id="IPR001611">
    <property type="entry name" value="Leu-rich_rpt"/>
</dbReference>
<dbReference type="PROSITE" id="PS51450">
    <property type="entry name" value="LRR"/>
    <property type="match status" value="3"/>
</dbReference>
<feature type="compositionally biased region" description="Polar residues" evidence="3">
    <location>
        <begin position="112"/>
        <end position="124"/>
    </location>
</feature>
<feature type="compositionally biased region" description="Basic and acidic residues" evidence="3">
    <location>
        <begin position="125"/>
        <end position="136"/>
    </location>
</feature>
<dbReference type="InterPro" id="IPR025875">
    <property type="entry name" value="Leu-rich_rpt_4"/>
</dbReference>
<accession>A0A921V401</accession>
<dbReference type="SMART" id="SM00369">
    <property type="entry name" value="LRR_TYP"/>
    <property type="match status" value="3"/>
</dbReference>
<dbReference type="FunFam" id="3.80.10.10:FF:000505">
    <property type="entry name" value="Outer arm dynein light chain 1 protein"/>
    <property type="match status" value="1"/>
</dbReference>
<sequence>MGKMNCFSGLLSGKRKASKGKNKGAYVKKGSGNDCPKVKPVEFMDMADTVVDDVVSRGGDSSVPASACNSRFVVHAAAQLPRHASGENGDKAAAKKESSAADDDLVAGVGSSGHSSYGTGNSDAKSTEPDDGERSSLGRMSPTASPKLMRSCSNIETTRSVVPAGSDLPAKSRSYNDLKILPPGRSTAARSGAIDASPTASFRTSCSADRVMLKKRSSRQVLPSRSRKLWWQMFLWSHRNLHRPGASATMPTLLPPSPGQEEEEEEEGGAAHQHDGYTSDTLGAVTADAKNKGVAIEADPITSQWVAFSAEASPLDRVSAWVNSLGDGSFHAVDEDDATGHGSGGEGAARPRRQRCSEIVELSTATAGGKRNPEAKRRAADEAAQASGIVQTLNTFSSVAHIAGMGLKTVPTIAAFSTLRAVNLSGNTIVEISAGSLPKGLHSLDLSRNKIAIIEGLRELTRLRVLNLSYNRISRIGHGLSSCTAIRELYLAGNKISDVEGLHRLLKLAVLDVSFNKITTAKSLGQLVANYGSLRAINLLGNPVQANTGDDTLRKAVSGLLPRIEYLNKQAVKPQRAREVAKDSVAQAALGNAGWNSRRRLTRRLSQSPGSAGKGGRGRDGNGNGSRRGSRSRSMTRPQSSSLPRR</sequence>
<dbReference type="Proteomes" id="UP000807115">
    <property type="component" value="Chromosome 1"/>
</dbReference>
<feature type="region of interest" description="Disordered" evidence="3">
    <location>
        <begin position="332"/>
        <end position="354"/>
    </location>
</feature>
<evidence type="ECO:0000313" key="4">
    <source>
        <dbReference type="EMBL" id="KAG0552431.1"/>
    </source>
</evidence>
<dbReference type="PANTHER" id="PTHR15454:SF37">
    <property type="entry name" value="OUTER ARM DYNEIN LIGHT CHAIN 1 PROTEIN"/>
    <property type="match status" value="1"/>
</dbReference>
<feature type="region of interest" description="Disordered" evidence="3">
    <location>
        <begin position="245"/>
        <end position="278"/>
    </location>
</feature>
<evidence type="ECO:0000256" key="2">
    <source>
        <dbReference type="ARBA" id="ARBA00022737"/>
    </source>
</evidence>
<dbReference type="Pfam" id="PF12799">
    <property type="entry name" value="LRR_4"/>
    <property type="match status" value="1"/>
</dbReference>
<name>A0A921V401_SORBI</name>
<dbReference type="InterPro" id="IPR003591">
    <property type="entry name" value="Leu-rich_rpt_typical-subtyp"/>
</dbReference>
<evidence type="ECO:0000256" key="1">
    <source>
        <dbReference type="ARBA" id="ARBA00022614"/>
    </source>
</evidence>
<dbReference type="AlphaFoldDB" id="A0A921V401"/>
<feature type="region of interest" description="Disordered" evidence="3">
    <location>
        <begin position="596"/>
        <end position="646"/>
    </location>
</feature>
<feature type="compositionally biased region" description="Basic and acidic residues" evidence="3">
    <location>
        <begin position="84"/>
        <end position="99"/>
    </location>
</feature>
<reference evidence="4" key="1">
    <citation type="journal article" date="2019" name="BMC Genomics">
        <title>A new reference genome for Sorghum bicolor reveals high levels of sequence similarity between sweet and grain genotypes: implications for the genetics of sugar metabolism.</title>
        <authorList>
            <person name="Cooper E.A."/>
            <person name="Brenton Z.W."/>
            <person name="Flinn B.S."/>
            <person name="Jenkins J."/>
            <person name="Shu S."/>
            <person name="Flowers D."/>
            <person name="Luo F."/>
            <person name="Wang Y."/>
            <person name="Xia P."/>
            <person name="Barry K."/>
            <person name="Daum C."/>
            <person name="Lipzen A."/>
            <person name="Yoshinaga Y."/>
            <person name="Schmutz J."/>
            <person name="Saski C."/>
            <person name="Vermerris W."/>
            <person name="Kresovich S."/>
        </authorList>
    </citation>
    <scope>NUCLEOTIDE SEQUENCE</scope>
</reference>
<dbReference type="FunFam" id="3.80.10.10:FF:000200">
    <property type="entry name" value="Outer arm dynein light chain 1 protein"/>
    <property type="match status" value="1"/>
</dbReference>
<dbReference type="EMBL" id="CM027680">
    <property type="protein sequence ID" value="KAG0552431.1"/>
    <property type="molecule type" value="Genomic_DNA"/>
</dbReference>
<reference evidence="4" key="2">
    <citation type="submission" date="2020-10" db="EMBL/GenBank/DDBJ databases">
        <authorList>
            <person name="Cooper E.A."/>
            <person name="Brenton Z.W."/>
            <person name="Flinn B.S."/>
            <person name="Jenkins J."/>
            <person name="Shu S."/>
            <person name="Flowers D."/>
            <person name="Luo F."/>
            <person name="Wang Y."/>
            <person name="Xia P."/>
            <person name="Barry K."/>
            <person name="Daum C."/>
            <person name="Lipzen A."/>
            <person name="Yoshinaga Y."/>
            <person name="Schmutz J."/>
            <person name="Saski C."/>
            <person name="Vermerris W."/>
            <person name="Kresovich S."/>
        </authorList>
    </citation>
    <scope>NUCLEOTIDE SEQUENCE</scope>
</reference>
<dbReference type="PANTHER" id="PTHR15454">
    <property type="entry name" value="NISCHARIN RELATED"/>
    <property type="match status" value="1"/>
</dbReference>